<dbReference type="AlphaFoldDB" id="A0A934NU89"/>
<sequence>MNYGYTAFFAAGVCAVIIGGSDNRMEFSANGHAMIPAVDSRHISERLPAGPDDSSAPGLVAPSRYADAERESFYFVSPGGNYECAIRLTRPGLAGCHGPFPPDTPAVRSAVQEDLVRPNSIEVTADGVGTFSSSGDPRFHRFSGVAEVLPYDLHLVVDGFECSIAPTETVSCRTTAQHGFAISEDSYRLW</sequence>
<reference evidence="1" key="1">
    <citation type="submission" date="2020-12" db="EMBL/GenBank/DDBJ databases">
        <title>Antrihabitans popcorni sp. nov. and Antrihabitans auranticaus sp. nov., isolated from a larva cave.</title>
        <authorList>
            <person name="Lee S.D."/>
            <person name="Kim I.S."/>
        </authorList>
    </citation>
    <scope>NUCLEOTIDE SEQUENCE</scope>
    <source>
        <strain evidence="1">YC3-6</strain>
    </source>
</reference>
<name>A0A934NU89_9NOCA</name>
<protein>
    <submittedName>
        <fullName evidence="1">Uncharacterized protein</fullName>
    </submittedName>
</protein>
<proteinExistence type="predicted"/>
<dbReference type="RefSeq" id="WP_199706158.1">
    <property type="nucleotide sequence ID" value="NZ_JAEMNV010000007.1"/>
</dbReference>
<dbReference type="EMBL" id="JAEMNV010000007">
    <property type="protein sequence ID" value="MBJ8341270.1"/>
    <property type="molecule type" value="Genomic_DNA"/>
</dbReference>
<evidence type="ECO:0000313" key="1">
    <source>
        <dbReference type="EMBL" id="MBJ8341270.1"/>
    </source>
</evidence>
<organism evidence="1 2">
    <name type="scientific">Antrihabitans stalagmiti</name>
    <dbReference type="NCBI Taxonomy" id="2799499"/>
    <lineage>
        <taxon>Bacteria</taxon>
        <taxon>Bacillati</taxon>
        <taxon>Actinomycetota</taxon>
        <taxon>Actinomycetes</taxon>
        <taxon>Mycobacteriales</taxon>
        <taxon>Nocardiaceae</taxon>
        <taxon>Antrihabitans</taxon>
    </lineage>
</organism>
<evidence type="ECO:0000313" key="2">
    <source>
        <dbReference type="Proteomes" id="UP000655868"/>
    </source>
</evidence>
<comment type="caution">
    <text evidence="1">The sequence shown here is derived from an EMBL/GenBank/DDBJ whole genome shotgun (WGS) entry which is preliminary data.</text>
</comment>
<dbReference type="Proteomes" id="UP000655868">
    <property type="component" value="Unassembled WGS sequence"/>
</dbReference>
<accession>A0A934NU89</accession>
<keyword evidence="2" id="KW-1185">Reference proteome</keyword>
<gene>
    <name evidence="1" type="ORF">JGU71_20505</name>
</gene>